<evidence type="ECO:0000313" key="2">
    <source>
        <dbReference type="Proteomes" id="UP000827872"/>
    </source>
</evidence>
<comment type="caution">
    <text evidence="1">The sequence shown here is derived from an EMBL/GenBank/DDBJ whole genome shotgun (WGS) entry which is preliminary data.</text>
</comment>
<dbReference type="Proteomes" id="UP000827872">
    <property type="component" value="Linkage Group LG07"/>
</dbReference>
<keyword evidence="2" id="KW-1185">Reference proteome</keyword>
<dbReference type="EMBL" id="CM037620">
    <property type="protein sequence ID" value="KAH7994704.1"/>
    <property type="molecule type" value="Genomic_DNA"/>
</dbReference>
<proteinExistence type="predicted"/>
<protein>
    <submittedName>
        <fullName evidence="1">Uncharacterized protein</fullName>
    </submittedName>
</protein>
<organism evidence="1 2">
    <name type="scientific">Sphaerodactylus townsendi</name>
    <dbReference type="NCBI Taxonomy" id="933632"/>
    <lineage>
        <taxon>Eukaryota</taxon>
        <taxon>Metazoa</taxon>
        <taxon>Chordata</taxon>
        <taxon>Craniata</taxon>
        <taxon>Vertebrata</taxon>
        <taxon>Euteleostomi</taxon>
        <taxon>Lepidosauria</taxon>
        <taxon>Squamata</taxon>
        <taxon>Bifurcata</taxon>
        <taxon>Gekkota</taxon>
        <taxon>Sphaerodactylidae</taxon>
        <taxon>Sphaerodactylus</taxon>
    </lineage>
</organism>
<sequence length="134" mass="14649">MGCAPSIHVSQSGVIYCRDSDESNSPHQTATTVSQGTAATLHGLFVKTDAADAIPSVLAYQSRQPQQQPTCPGHQRRQPAGRGGSRSVGRHCCGVEAETQTSQTSIKCFMKLYYHIESREILNWFVIDIRAMLV</sequence>
<gene>
    <name evidence="1" type="ORF">K3G42_014235</name>
</gene>
<name>A0ACB8EQD5_9SAUR</name>
<reference evidence="1" key="1">
    <citation type="submission" date="2021-08" db="EMBL/GenBank/DDBJ databases">
        <title>The first chromosome-level gecko genome reveals the dynamic sex chromosomes of Neotropical dwarf geckos (Sphaerodactylidae: Sphaerodactylus).</title>
        <authorList>
            <person name="Pinto B.J."/>
            <person name="Keating S.E."/>
            <person name="Gamble T."/>
        </authorList>
    </citation>
    <scope>NUCLEOTIDE SEQUENCE</scope>
    <source>
        <strain evidence="1">TG3544</strain>
    </source>
</reference>
<evidence type="ECO:0000313" key="1">
    <source>
        <dbReference type="EMBL" id="KAH7994704.1"/>
    </source>
</evidence>
<accession>A0ACB8EQD5</accession>